<comment type="caution">
    <text evidence="1">The sequence shown here is derived from an EMBL/GenBank/DDBJ whole genome shotgun (WGS) entry which is preliminary data.</text>
</comment>
<reference evidence="1" key="1">
    <citation type="submission" date="2020-06" db="EMBL/GenBank/DDBJ databases">
        <title>Draft genome of Bugula neritina, a colonial animal packing powerful symbionts and potential medicines.</title>
        <authorList>
            <person name="Rayko M."/>
        </authorList>
    </citation>
    <scope>NUCLEOTIDE SEQUENCE [LARGE SCALE GENOMIC DNA]</scope>
    <source>
        <strain evidence="1">Kwan_BN1</strain>
    </source>
</reference>
<evidence type="ECO:0000313" key="1">
    <source>
        <dbReference type="EMBL" id="KAF6033817.1"/>
    </source>
</evidence>
<dbReference type="Proteomes" id="UP000593567">
    <property type="component" value="Unassembled WGS sequence"/>
</dbReference>
<protein>
    <submittedName>
        <fullName evidence="1">Uncharacterized protein</fullName>
    </submittedName>
</protein>
<gene>
    <name evidence="1" type="ORF">EB796_007874</name>
</gene>
<organism evidence="1 2">
    <name type="scientific">Bugula neritina</name>
    <name type="common">Brown bryozoan</name>
    <name type="synonym">Sertularia neritina</name>
    <dbReference type="NCBI Taxonomy" id="10212"/>
    <lineage>
        <taxon>Eukaryota</taxon>
        <taxon>Metazoa</taxon>
        <taxon>Spiralia</taxon>
        <taxon>Lophotrochozoa</taxon>
        <taxon>Bryozoa</taxon>
        <taxon>Gymnolaemata</taxon>
        <taxon>Cheilostomatida</taxon>
        <taxon>Flustrina</taxon>
        <taxon>Buguloidea</taxon>
        <taxon>Bugulidae</taxon>
        <taxon>Bugula</taxon>
    </lineage>
</organism>
<dbReference type="AlphaFoldDB" id="A0A7J7K6D7"/>
<sequence length="70" mass="8349">MSSRSQLAYIYKWWYNSLLIFSVSTCRDCGLYDAVVLTKKLINQEQEIQKQMAEFRQQVTEFMGQLKMTQ</sequence>
<proteinExistence type="predicted"/>
<dbReference type="EMBL" id="VXIV02001230">
    <property type="protein sequence ID" value="KAF6033817.1"/>
    <property type="molecule type" value="Genomic_DNA"/>
</dbReference>
<name>A0A7J7K6D7_BUGNE</name>
<evidence type="ECO:0000313" key="2">
    <source>
        <dbReference type="Proteomes" id="UP000593567"/>
    </source>
</evidence>
<accession>A0A7J7K6D7</accession>
<keyword evidence="2" id="KW-1185">Reference proteome</keyword>